<dbReference type="Pfam" id="PF00296">
    <property type="entry name" value="Bac_luciferase"/>
    <property type="match status" value="1"/>
</dbReference>
<protein>
    <submittedName>
        <fullName evidence="2">Probable F420-dependent oxidoreductase, MSMEG_3544 family</fullName>
    </submittedName>
</protein>
<name>A0A239AWG5_9ACTN</name>
<dbReference type="RefSeq" id="WP_089205580.1">
    <property type="nucleotide sequence ID" value="NZ_FZOD01000002.1"/>
</dbReference>
<gene>
    <name evidence="2" type="ORF">SAMN05216276_1002199</name>
</gene>
<dbReference type="InterPro" id="IPR036661">
    <property type="entry name" value="Luciferase-like_sf"/>
</dbReference>
<reference evidence="2 3" key="1">
    <citation type="submission" date="2017-06" db="EMBL/GenBank/DDBJ databases">
        <authorList>
            <person name="Kim H.J."/>
            <person name="Triplett B.A."/>
        </authorList>
    </citation>
    <scope>NUCLEOTIDE SEQUENCE [LARGE SCALE GENOMIC DNA]</scope>
    <source>
        <strain evidence="2 3">CGMCC 4.2132</strain>
    </source>
</reference>
<evidence type="ECO:0000313" key="2">
    <source>
        <dbReference type="EMBL" id="SNR99947.1"/>
    </source>
</evidence>
<evidence type="ECO:0000313" key="3">
    <source>
        <dbReference type="Proteomes" id="UP000198282"/>
    </source>
</evidence>
<dbReference type="EMBL" id="FZOD01000002">
    <property type="protein sequence ID" value="SNR99947.1"/>
    <property type="molecule type" value="Genomic_DNA"/>
</dbReference>
<dbReference type="Proteomes" id="UP000198282">
    <property type="component" value="Unassembled WGS sequence"/>
</dbReference>
<sequence length="294" mass="31444">MKVRIGIAPTATESAAHFAETVDRAEALGIDSLWLSEVVFGPSVEPFIGMGYALSRTARLKVGTGVAILPGRHPVLVAKQLVSLAALAPGRVLPAFGLHPARPSEKSAFPIAGNSRGAVFDESLELLRLLLRQETVTFKGTFHTVEDAGVGPLPAKPLDIWLGGGGPVALRRVGRFADGWLASHITPEEAAVARETIQGHAAEAGREIEPDHYGVSLAVAFGSIPDEFSAAIRGRRPDADPADFVPVGWQACRERIERYVAAGITKFVIRPAGRTPETENFMEGFARELMPMEN</sequence>
<evidence type="ECO:0000259" key="1">
    <source>
        <dbReference type="Pfam" id="PF00296"/>
    </source>
</evidence>
<dbReference type="PANTHER" id="PTHR43244:SF2">
    <property type="entry name" value="CONSERVED HYPOTHETICAL ALANINE AND PROLINE-RICH PROTEIN"/>
    <property type="match status" value="1"/>
</dbReference>
<dbReference type="AlphaFoldDB" id="A0A239AWG5"/>
<dbReference type="GO" id="GO:0016705">
    <property type="term" value="F:oxidoreductase activity, acting on paired donors, with incorporation or reduction of molecular oxygen"/>
    <property type="evidence" value="ECO:0007669"/>
    <property type="project" value="InterPro"/>
</dbReference>
<dbReference type="InterPro" id="IPR050564">
    <property type="entry name" value="F420-G6PD/mer"/>
</dbReference>
<proteinExistence type="predicted"/>
<organism evidence="2 3">
    <name type="scientific">Streptosporangium subroseum</name>
    <dbReference type="NCBI Taxonomy" id="106412"/>
    <lineage>
        <taxon>Bacteria</taxon>
        <taxon>Bacillati</taxon>
        <taxon>Actinomycetota</taxon>
        <taxon>Actinomycetes</taxon>
        <taxon>Streptosporangiales</taxon>
        <taxon>Streptosporangiaceae</taxon>
        <taxon>Streptosporangium</taxon>
    </lineage>
</organism>
<dbReference type="Gene3D" id="3.20.20.30">
    <property type="entry name" value="Luciferase-like domain"/>
    <property type="match status" value="1"/>
</dbReference>
<accession>A0A239AWG5</accession>
<dbReference type="InterPro" id="IPR011251">
    <property type="entry name" value="Luciferase-like_dom"/>
</dbReference>
<dbReference type="NCBIfam" id="TIGR03854">
    <property type="entry name" value="F420_MSMEG_3544"/>
    <property type="match status" value="1"/>
</dbReference>
<keyword evidence="3" id="KW-1185">Reference proteome</keyword>
<dbReference type="OrthoDB" id="3773796at2"/>
<dbReference type="InterPro" id="IPR022402">
    <property type="entry name" value="F420_OxRdatse_MSMEG3544_pred"/>
</dbReference>
<dbReference type="PANTHER" id="PTHR43244">
    <property type="match status" value="1"/>
</dbReference>
<dbReference type="SUPFAM" id="SSF51679">
    <property type="entry name" value="Bacterial luciferase-like"/>
    <property type="match status" value="1"/>
</dbReference>
<feature type="domain" description="Luciferase-like" evidence="1">
    <location>
        <begin position="5"/>
        <end position="230"/>
    </location>
</feature>